<protein>
    <submittedName>
        <fullName evidence="2">Uncharacterized protein</fullName>
    </submittedName>
</protein>
<proteinExistence type="predicted"/>
<accession>A0ABQ3F569</accession>
<dbReference type="EMBL" id="BMVP01000024">
    <property type="protein sequence ID" value="GHB83989.1"/>
    <property type="molecule type" value="Genomic_DNA"/>
</dbReference>
<keyword evidence="3" id="KW-1185">Reference proteome</keyword>
<reference evidence="3" key="1">
    <citation type="journal article" date="2019" name="Int. J. Syst. Evol. Microbiol.">
        <title>The Global Catalogue of Microorganisms (GCM) 10K type strain sequencing project: providing services to taxonomists for standard genome sequencing and annotation.</title>
        <authorList>
            <consortium name="The Broad Institute Genomics Platform"/>
            <consortium name="The Broad Institute Genome Sequencing Center for Infectious Disease"/>
            <person name="Wu L."/>
            <person name="Ma J."/>
        </authorList>
    </citation>
    <scope>NUCLEOTIDE SEQUENCE [LARGE SCALE GENOMIC DNA]</scope>
    <source>
        <strain evidence="3">JCM 4738</strain>
    </source>
</reference>
<gene>
    <name evidence="2" type="ORF">GCM10010347_63640</name>
</gene>
<organism evidence="2 3">
    <name type="scientific">Streptomyces cirratus</name>
    <dbReference type="NCBI Taxonomy" id="68187"/>
    <lineage>
        <taxon>Bacteria</taxon>
        <taxon>Bacillati</taxon>
        <taxon>Actinomycetota</taxon>
        <taxon>Actinomycetes</taxon>
        <taxon>Kitasatosporales</taxon>
        <taxon>Streptomycetaceae</taxon>
        <taxon>Streptomyces</taxon>
    </lineage>
</organism>
<evidence type="ECO:0000313" key="3">
    <source>
        <dbReference type="Proteomes" id="UP000642673"/>
    </source>
</evidence>
<dbReference type="Proteomes" id="UP000642673">
    <property type="component" value="Unassembled WGS sequence"/>
</dbReference>
<comment type="caution">
    <text evidence="2">The sequence shown here is derived from an EMBL/GenBank/DDBJ whole genome shotgun (WGS) entry which is preliminary data.</text>
</comment>
<sequence>MPAPRPATKPRPEAKARPSARTPHRPVPPAPGTEAGTREMARPCRAARGVTSPAAAGLCRQTYGH</sequence>
<evidence type="ECO:0000256" key="1">
    <source>
        <dbReference type="SAM" id="MobiDB-lite"/>
    </source>
</evidence>
<evidence type="ECO:0000313" key="2">
    <source>
        <dbReference type="EMBL" id="GHB83989.1"/>
    </source>
</evidence>
<name>A0ABQ3F569_9ACTN</name>
<feature type="region of interest" description="Disordered" evidence="1">
    <location>
        <begin position="1"/>
        <end position="65"/>
    </location>
</feature>